<keyword evidence="2" id="KW-1185">Reference proteome</keyword>
<dbReference type="EMBL" id="CP061800">
    <property type="protein sequence ID" value="QTA89008.1"/>
    <property type="molecule type" value="Genomic_DNA"/>
</dbReference>
<accession>A0A975GQJ1</accession>
<sequence length="48" mass="6031">MLHFCTFRICHREQRAENFFDLLNFSLKPWSEILIDRRLQIGYRFKKI</sequence>
<evidence type="ECO:0000313" key="2">
    <source>
        <dbReference type="Proteomes" id="UP000663722"/>
    </source>
</evidence>
<dbReference type="KEGG" id="dmm:dnm_050550"/>
<name>A0A975GQJ1_9BACT</name>
<dbReference type="AlphaFoldDB" id="A0A975GQJ1"/>
<proteinExistence type="predicted"/>
<evidence type="ECO:0000313" key="1">
    <source>
        <dbReference type="EMBL" id="QTA89008.1"/>
    </source>
</evidence>
<organism evidence="1 2">
    <name type="scientific">Desulfonema magnum</name>
    <dbReference type="NCBI Taxonomy" id="45655"/>
    <lineage>
        <taxon>Bacteria</taxon>
        <taxon>Pseudomonadati</taxon>
        <taxon>Thermodesulfobacteriota</taxon>
        <taxon>Desulfobacteria</taxon>
        <taxon>Desulfobacterales</taxon>
        <taxon>Desulfococcaceae</taxon>
        <taxon>Desulfonema</taxon>
    </lineage>
</organism>
<reference evidence="1" key="1">
    <citation type="journal article" date="2021" name="Microb. Physiol.">
        <title>Proteogenomic Insights into the Physiology of Marine, Sulfate-Reducing, Filamentous Desulfonema limicola and Desulfonema magnum.</title>
        <authorList>
            <person name="Schnaars V."/>
            <person name="Wohlbrand L."/>
            <person name="Scheve S."/>
            <person name="Hinrichs C."/>
            <person name="Reinhardt R."/>
            <person name="Rabus R."/>
        </authorList>
    </citation>
    <scope>NUCLEOTIDE SEQUENCE</scope>
    <source>
        <strain evidence="1">4be13</strain>
    </source>
</reference>
<gene>
    <name evidence="1" type="ORF">dnm_050550</name>
</gene>
<dbReference type="Proteomes" id="UP000663722">
    <property type="component" value="Chromosome"/>
</dbReference>
<protein>
    <submittedName>
        <fullName evidence="1">Uncharacterized protein</fullName>
    </submittedName>
</protein>